<sequence length="317" mass="34141">MRYRTLGSRRISVLCLGTLPFGSAVDDGTSFALLDRFVERGGTFVDTANCYCFWREGSDGGDSERLLGRWLKARGNREEMVLATKLGALPAGAGEWPANREGLSARTVSDAVRGSLNRLGTDRVDLLYGHVDDPRTALEETVGAFAGLVREGLTEQVGMSNQGRERFAASRELARLAGFPGYAALQQRHSYLRPAPEADFDYQVALDEPMLDYVRSQPEVTVLAYAALLNGAYAQRGRAVPAEYEHAGAARSLTALAEVAAETGATPNQVVYAWMLGGDVAVVPLVGVSSLAQLDEALDAVELDLTADQRARLDAAR</sequence>
<evidence type="ECO:0000313" key="1">
    <source>
        <dbReference type="EMBL" id="MFC1411819.1"/>
    </source>
</evidence>
<dbReference type="Pfam" id="PF00248">
    <property type="entry name" value="Aldo_ket_red"/>
    <property type="match status" value="1"/>
</dbReference>
<dbReference type="SUPFAM" id="SSF51430">
    <property type="entry name" value="NAD(P)-linked oxidoreductase"/>
    <property type="match status" value="1"/>
</dbReference>
<dbReference type="Proteomes" id="UP001592582">
    <property type="component" value="Unassembled WGS sequence"/>
</dbReference>
<comment type="caution">
    <text evidence="1">The sequence shown here is derived from an EMBL/GenBank/DDBJ whole genome shotgun (WGS) entry which is preliminary data.</text>
</comment>
<evidence type="ECO:0000313" key="2">
    <source>
        <dbReference type="Proteomes" id="UP001592582"/>
    </source>
</evidence>
<keyword evidence="2" id="KW-1185">Reference proteome</keyword>
<accession>A0ABV6VDL7</accession>
<dbReference type="InterPro" id="IPR023210">
    <property type="entry name" value="NADP_OxRdtase_dom"/>
</dbReference>
<reference evidence="1 2" key="1">
    <citation type="submission" date="2024-09" db="EMBL/GenBank/DDBJ databases">
        <authorList>
            <person name="Lee S.D."/>
        </authorList>
    </citation>
    <scope>NUCLEOTIDE SEQUENCE [LARGE SCALE GENOMIC DNA]</scope>
    <source>
        <strain evidence="1 2">N1-1</strain>
    </source>
</reference>
<dbReference type="PANTHER" id="PTHR43364">
    <property type="entry name" value="NADH-SPECIFIC METHYLGLYOXAL REDUCTASE-RELATED"/>
    <property type="match status" value="1"/>
</dbReference>
<proteinExistence type="predicted"/>
<dbReference type="EMBL" id="JBHEZX010000009">
    <property type="protein sequence ID" value="MFC1411819.1"/>
    <property type="molecule type" value="Genomic_DNA"/>
</dbReference>
<dbReference type="InterPro" id="IPR050523">
    <property type="entry name" value="AKR_Detox_Biosynth"/>
</dbReference>
<dbReference type="PANTHER" id="PTHR43364:SF6">
    <property type="entry name" value="OXIDOREDUCTASE-RELATED"/>
    <property type="match status" value="1"/>
</dbReference>
<organism evidence="1 2">
    <name type="scientific">Streptacidiphilus alkalitolerans</name>
    <dbReference type="NCBI Taxonomy" id="3342712"/>
    <lineage>
        <taxon>Bacteria</taxon>
        <taxon>Bacillati</taxon>
        <taxon>Actinomycetota</taxon>
        <taxon>Actinomycetes</taxon>
        <taxon>Kitasatosporales</taxon>
        <taxon>Streptomycetaceae</taxon>
        <taxon>Streptacidiphilus</taxon>
    </lineage>
</organism>
<gene>
    <name evidence="1" type="ORF">ACEZDG_21380</name>
</gene>
<name>A0ABV6VDL7_9ACTN</name>
<dbReference type="InterPro" id="IPR036812">
    <property type="entry name" value="NAD(P)_OxRdtase_dom_sf"/>
</dbReference>
<dbReference type="Gene3D" id="3.20.20.100">
    <property type="entry name" value="NADP-dependent oxidoreductase domain"/>
    <property type="match status" value="1"/>
</dbReference>
<protein>
    <submittedName>
        <fullName evidence="1">Aldo/keto reductase</fullName>
    </submittedName>
</protein>